<dbReference type="OrthoDB" id="9789927at2"/>
<feature type="transmembrane region" description="Helical" evidence="6">
    <location>
        <begin position="34"/>
        <end position="52"/>
    </location>
</feature>
<evidence type="ECO:0000256" key="2">
    <source>
        <dbReference type="ARBA" id="ARBA00022475"/>
    </source>
</evidence>
<dbReference type="PATRIC" id="fig|1555112.3.peg.1952"/>
<dbReference type="PANTHER" id="PTHR30482:SF10">
    <property type="entry name" value="HIGH-AFFINITY BRANCHED-CHAIN AMINO ACID TRANSPORT PROTEIN BRAE"/>
    <property type="match status" value="1"/>
</dbReference>
<sequence length="354" mass="38367">MRVRTETWLTLLAIALFALFIRWAETGLNPYYQRILNTAFVYVVAAVGYNLINGVTGQFSLGPNAFMALGGYTAALLVLPVAQKEMVWFLEPLMWPFNAFSLPGSLFVVALLAAGVVASVGGLVVGYPSLRLRGDYLAIATFGFGEIVFVLANNVIPLTNGALGIKAIPQYTHLWWSGGFAVASIVLVRNLALSSFGRAMRAVREDEVAAEAMGVNVFRTKLLAFMVSAFLGGIAGALLTTLITTISPTLFTFTMTFNLLIIIVLGGLGSMTGSVVTAVLFAVLQEVLRSLEAPMRLGSWTIPGIPGMRMVVFSLLLIVLMIFYRRGLFGRGELSWEPLLRRLPGRRRAHAPNA</sequence>
<feature type="transmembrane region" description="Helical" evidence="6">
    <location>
        <begin position="136"/>
        <end position="153"/>
    </location>
</feature>
<keyword evidence="8" id="KW-1185">Reference proteome</keyword>
<keyword evidence="2" id="KW-1003">Cell membrane</keyword>
<evidence type="ECO:0000313" key="7">
    <source>
        <dbReference type="EMBL" id="BAS27760.1"/>
    </source>
</evidence>
<protein>
    <submittedName>
        <fullName evidence="7">ABC transporter permease</fullName>
    </submittedName>
</protein>
<dbReference type="PANTHER" id="PTHR30482">
    <property type="entry name" value="HIGH-AFFINITY BRANCHED-CHAIN AMINO ACID TRANSPORT SYSTEM PERMEASE"/>
    <property type="match status" value="1"/>
</dbReference>
<keyword evidence="5 6" id="KW-0472">Membrane</keyword>
<feature type="transmembrane region" description="Helical" evidence="6">
    <location>
        <begin position="222"/>
        <end position="247"/>
    </location>
</feature>
<feature type="transmembrane region" description="Helical" evidence="6">
    <location>
        <begin position="305"/>
        <end position="324"/>
    </location>
</feature>
<dbReference type="InterPro" id="IPR001851">
    <property type="entry name" value="ABC_transp_permease"/>
</dbReference>
<feature type="transmembrane region" description="Helical" evidence="6">
    <location>
        <begin position="64"/>
        <end position="82"/>
    </location>
</feature>
<dbReference type="InterPro" id="IPR043428">
    <property type="entry name" value="LivM-like"/>
</dbReference>
<name>A0A0K2SKY5_LIMPI</name>
<dbReference type="RefSeq" id="WP_068137075.1">
    <property type="nucleotide sequence ID" value="NZ_AP014924.1"/>
</dbReference>
<dbReference type="STRING" id="1555112.LIP_1919"/>
<evidence type="ECO:0000256" key="6">
    <source>
        <dbReference type="SAM" id="Phobius"/>
    </source>
</evidence>
<reference evidence="8" key="2">
    <citation type="journal article" date="2016" name="Int. J. Syst. Evol. Microbiol.">
        <title>Complete genome sequence and cell structure of Limnochorda pilosa, a Gram-negative spore-former within the phylum Firmicutes.</title>
        <authorList>
            <person name="Watanabe M."/>
            <person name="Kojima H."/>
            <person name="Fukui M."/>
        </authorList>
    </citation>
    <scope>NUCLEOTIDE SEQUENCE [LARGE SCALE GENOMIC DNA]</scope>
    <source>
        <strain evidence="8">HC45</strain>
    </source>
</reference>
<evidence type="ECO:0000313" key="8">
    <source>
        <dbReference type="Proteomes" id="UP000065807"/>
    </source>
</evidence>
<evidence type="ECO:0000256" key="5">
    <source>
        <dbReference type="ARBA" id="ARBA00023136"/>
    </source>
</evidence>
<evidence type="ECO:0000256" key="3">
    <source>
        <dbReference type="ARBA" id="ARBA00022692"/>
    </source>
</evidence>
<reference evidence="8" key="1">
    <citation type="submission" date="2015-07" db="EMBL/GenBank/DDBJ databases">
        <title>Complete genome sequence and phylogenetic analysis of Limnochorda pilosa.</title>
        <authorList>
            <person name="Watanabe M."/>
            <person name="Kojima H."/>
            <person name="Fukui M."/>
        </authorList>
    </citation>
    <scope>NUCLEOTIDE SEQUENCE [LARGE SCALE GENOMIC DNA]</scope>
    <source>
        <strain evidence="8">HC45</strain>
    </source>
</reference>
<comment type="subcellular location">
    <subcellularLocation>
        <location evidence="1">Cell membrane</location>
        <topology evidence="1">Multi-pass membrane protein</topology>
    </subcellularLocation>
</comment>
<dbReference type="GO" id="GO:0015658">
    <property type="term" value="F:branched-chain amino acid transmembrane transporter activity"/>
    <property type="evidence" value="ECO:0007669"/>
    <property type="project" value="InterPro"/>
</dbReference>
<evidence type="ECO:0000256" key="4">
    <source>
        <dbReference type="ARBA" id="ARBA00022989"/>
    </source>
</evidence>
<keyword evidence="3 6" id="KW-0812">Transmembrane</keyword>
<dbReference type="AlphaFoldDB" id="A0A0K2SKY5"/>
<proteinExistence type="predicted"/>
<feature type="transmembrane region" description="Helical" evidence="6">
    <location>
        <begin position="102"/>
        <end position="124"/>
    </location>
</feature>
<dbReference type="GO" id="GO:0005886">
    <property type="term" value="C:plasma membrane"/>
    <property type="evidence" value="ECO:0007669"/>
    <property type="project" value="UniProtKB-SubCell"/>
</dbReference>
<dbReference type="EMBL" id="AP014924">
    <property type="protein sequence ID" value="BAS27760.1"/>
    <property type="molecule type" value="Genomic_DNA"/>
</dbReference>
<evidence type="ECO:0000256" key="1">
    <source>
        <dbReference type="ARBA" id="ARBA00004651"/>
    </source>
</evidence>
<accession>A0A0K2SKY5</accession>
<dbReference type="KEGG" id="lpil:LIP_1919"/>
<dbReference type="Proteomes" id="UP000065807">
    <property type="component" value="Chromosome"/>
</dbReference>
<feature type="transmembrane region" description="Helical" evidence="6">
    <location>
        <begin position="259"/>
        <end position="284"/>
    </location>
</feature>
<dbReference type="CDD" id="cd06581">
    <property type="entry name" value="TM_PBP1_LivM_like"/>
    <property type="match status" value="1"/>
</dbReference>
<keyword evidence="4 6" id="KW-1133">Transmembrane helix</keyword>
<feature type="transmembrane region" description="Helical" evidence="6">
    <location>
        <begin position="173"/>
        <end position="192"/>
    </location>
</feature>
<organism evidence="7 8">
    <name type="scientific">Limnochorda pilosa</name>
    <dbReference type="NCBI Taxonomy" id="1555112"/>
    <lineage>
        <taxon>Bacteria</taxon>
        <taxon>Bacillati</taxon>
        <taxon>Bacillota</taxon>
        <taxon>Limnochordia</taxon>
        <taxon>Limnochordales</taxon>
        <taxon>Limnochordaceae</taxon>
        <taxon>Limnochorda</taxon>
    </lineage>
</organism>
<gene>
    <name evidence="7" type="ORF">LIP_1919</name>
</gene>
<dbReference type="Pfam" id="PF02653">
    <property type="entry name" value="BPD_transp_2"/>
    <property type="match status" value="1"/>
</dbReference>